<dbReference type="InterPro" id="IPR032867">
    <property type="entry name" value="DYW_dom"/>
</dbReference>
<dbReference type="EMBL" id="JAINDJ010000002">
    <property type="protein sequence ID" value="KAG9458760.1"/>
    <property type="molecule type" value="Genomic_DNA"/>
</dbReference>
<feature type="repeat" description="PPR" evidence="2">
    <location>
        <begin position="186"/>
        <end position="216"/>
    </location>
</feature>
<keyword evidence="5" id="KW-1185">Reference proteome</keyword>
<dbReference type="NCBIfam" id="TIGR00756">
    <property type="entry name" value="PPR"/>
    <property type="match status" value="7"/>
</dbReference>
<dbReference type="PANTHER" id="PTHR47926:SF436">
    <property type="entry name" value="PENTATRICOPEPTIDE REPEAT-CONTAINING PROTEIN ELI1, CHLOROPLASTIC-LIKE ISOFORM X2"/>
    <property type="match status" value="1"/>
</dbReference>
<feature type="repeat" description="PPR" evidence="2">
    <location>
        <begin position="217"/>
        <end position="251"/>
    </location>
</feature>
<dbReference type="InterPro" id="IPR011990">
    <property type="entry name" value="TPR-like_helical_dom_sf"/>
</dbReference>
<evidence type="ECO:0000313" key="5">
    <source>
        <dbReference type="Proteomes" id="UP000825729"/>
    </source>
</evidence>
<reference evidence="4 5" key="1">
    <citation type="submission" date="2021-07" db="EMBL/GenBank/DDBJ databases">
        <title>The Aristolochia fimbriata genome: insights into angiosperm evolution, floral development and chemical biosynthesis.</title>
        <authorList>
            <person name="Jiao Y."/>
        </authorList>
    </citation>
    <scope>NUCLEOTIDE SEQUENCE [LARGE SCALE GENOMIC DNA]</scope>
    <source>
        <strain evidence="4">IBCAS-2021</strain>
        <tissue evidence="4">Leaf</tissue>
    </source>
</reference>
<feature type="repeat" description="PPR" evidence="2">
    <location>
        <begin position="457"/>
        <end position="491"/>
    </location>
</feature>
<dbReference type="GO" id="GO:0008270">
    <property type="term" value="F:zinc ion binding"/>
    <property type="evidence" value="ECO:0007669"/>
    <property type="project" value="InterPro"/>
</dbReference>
<name>A0AAV7FC39_ARIFI</name>
<dbReference type="InterPro" id="IPR046848">
    <property type="entry name" value="E_motif"/>
</dbReference>
<organism evidence="4 5">
    <name type="scientific">Aristolochia fimbriata</name>
    <name type="common">White veined hardy Dutchman's pipe vine</name>
    <dbReference type="NCBI Taxonomy" id="158543"/>
    <lineage>
        <taxon>Eukaryota</taxon>
        <taxon>Viridiplantae</taxon>
        <taxon>Streptophyta</taxon>
        <taxon>Embryophyta</taxon>
        <taxon>Tracheophyta</taxon>
        <taxon>Spermatophyta</taxon>
        <taxon>Magnoliopsida</taxon>
        <taxon>Magnoliidae</taxon>
        <taxon>Piperales</taxon>
        <taxon>Aristolochiaceae</taxon>
        <taxon>Aristolochia</taxon>
    </lineage>
</organism>
<feature type="repeat" description="PPR" evidence="2">
    <location>
        <begin position="320"/>
        <end position="354"/>
    </location>
</feature>
<evidence type="ECO:0000256" key="1">
    <source>
        <dbReference type="ARBA" id="ARBA00022737"/>
    </source>
</evidence>
<dbReference type="PROSITE" id="PS51375">
    <property type="entry name" value="PPR"/>
    <property type="match status" value="6"/>
</dbReference>
<proteinExistence type="predicted"/>
<protein>
    <recommendedName>
        <fullName evidence="3">DYW domain-containing protein</fullName>
    </recommendedName>
</protein>
<evidence type="ECO:0000259" key="3">
    <source>
        <dbReference type="Pfam" id="PF14432"/>
    </source>
</evidence>
<feature type="domain" description="DYW" evidence="3">
    <location>
        <begin position="535"/>
        <end position="627"/>
    </location>
</feature>
<feature type="repeat" description="PPR" evidence="2">
    <location>
        <begin position="391"/>
        <end position="421"/>
    </location>
</feature>
<gene>
    <name evidence="4" type="ORF">H6P81_003268</name>
</gene>
<evidence type="ECO:0000313" key="4">
    <source>
        <dbReference type="EMBL" id="KAG9458760.1"/>
    </source>
</evidence>
<evidence type="ECO:0000256" key="2">
    <source>
        <dbReference type="PROSITE-ProRule" id="PRU00708"/>
    </source>
</evidence>
<dbReference type="FunFam" id="1.25.40.10:FF:000031">
    <property type="entry name" value="Pentatricopeptide repeat-containing protein mitochondrial"/>
    <property type="match status" value="1"/>
</dbReference>
<dbReference type="Proteomes" id="UP000825729">
    <property type="component" value="Unassembled WGS sequence"/>
</dbReference>
<dbReference type="PANTHER" id="PTHR47926">
    <property type="entry name" value="PENTATRICOPEPTIDE REPEAT-CONTAINING PROTEIN"/>
    <property type="match status" value="1"/>
</dbReference>
<dbReference type="Pfam" id="PF12854">
    <property type="entry name" value="PPR_1"/>
    <property type="match status" value="1"/>
</dbReference>
<dbReference type="InterPro" id="IPR046849">
    <property type="entry name" value="E2_motif"/>
</dbReference>
<dbReference type="FunFam" id="1.25.40.10:FF:000366">
    <property type="entry name" value="Pentatricopeptide (PPR) repeat-containing protein"/>
    <property type="match status" value="1"/>
</dbReference>
<sequence>MATQLTVPNSISDPVTRRQNRYTIPSTVSLIKMSKRMEEIHQVHGILVKTGLIQEIAAVNALIEFCAVSSNDLKYAQSVYRTTDDPSLFTKNLMLRCHSQSEYPPSALSFYTQLLNEGFQLNRFAFSFLAQACTRSQLDSEGKQIHAHILKSGELDSYLASSIISMYSGLGDLHSARQAFELSRGVIASWNAIIDGYAKMGEVDGAKKLLQEMPQRSLMSWTALITGYVHSGRYRDALDCFRSMQKDGVRPDERTLVSVLPSVSRLGTLSLGTWIHSYVENSGMEMNVFLRSAMIDMYAKCGSINKALELFESMEPSSRNVVTWNAILGGLAMHGRGLEALEMFQEMLRNKVKPTDVTFVGVLRACSHVGMVDEGVKYFEEMKEVHGIKPTMELYGCMVDLLGRAGRLEEAERLVRSMKERTGLEALKALLSACKVHGNVEIGERIGLELIDLTSHDSSCYVLLANLYAQAGRWEDVKSVRKLMRERGLRKIAGCSSIELNHEVHEFHAGDMTHPFIKEIYTKLDEVRQRLEEEGYTPDTTQVLADIGEEEKETALYRHSEKLAIAFGLINTKPASTIHIIKNLRVCPDCHAATKIISKIYNREIIVRDQNRFHHFKNGLCSCMDYW</sequence>
<dbReference type="Pfam" id="PF20431">
    <property type="entry name" value="E_motif"/>
    <property type="match status" value="1"/>
</dbReference>
<dbReference type="Pfam" id="PF20430">
    <property type="entry name" value="Eplus_motif"/>
    <property type="match status" value="1"/>
</dbReference>
<dbReference type="Pfam" id="PF14432">
    <property type="entry name" value="DYW_deaminase"/>
    <property type="match status" value="1"/>
</dbReference>
<dbReference type="AlphaFoldDB" id="A0AAV7FC39"/>
<dbReference type="GO" id="GO:0009451">
    <property type="term" value="P:RNA modification"/>
    <property type="evidence" value="ECO:0007669"/>
    <property type="project" value="InterPro"/>
</dbReference>
<keyword evidence="1" id="KW-0677">Repeat</keyword>
<feature type="repeat" description="PPR" evidence="2">
    <location>
        <begin position="287"/>
        <end position="317"/>
    </location>
</feature>
<dbReference type="Gene3D" id="1.25.40.10">
    <property type="entry name" value="Tetratricopeptide repeat domain"/>
    <property type="match status" value="3"/>
</dbReference>
<dbReference type="InterPro" id="IPR046960">
    <property type="entry name" value="PPR_At4g14850-like_plant"/>
</dbReference>
<dbReference type="InterPro" id="IPR002885">
    <property type="entry name" value="PPR_rpt"/>
</dbReference>
<dbReference type="Pfam" id="PF13041">
    <property type="entry name" value="PPR_2"/>
    <property type="match status" value="2"/>
</dbReference>
<dbReference type="GO" id="GO:0003723">
    <property type="term" value="F:RNA binding"/>
    <property type="evidence" value="ECO:0007669"/>
    <property type="project" value="InterPro"/>
</dbReference>
<accession>A0AAV7FC39</accession>
<dbReference type="Pfam" id="PF01535">
    <property type="entry name" value="PPR"/>
    <property type="match status" value="2"/>
</dbReference>
<comment type="caution">
    <text evidence="4">The sequence shown here is derived from an EMBL/GenBank/DDBJ whole genome shotgun (WGS) entry which is preliminary data.</text>
</comment>